<feature type="domain" description="EF-hand" evidence="4">
    <location>
        <begin position="128"/>
        <end position="163"/>
    </location>
</feature>
<dbReference type="InterPro" id="IPR050403">
    <property type="entry name" value="Myosin_RLC"/>
</dbReference>
<name>A0A9D3MZX1_ANGAN</name>
<dbReference type="SUPFAM" id="SSF47473">
    <property type="entry name" value="EF-hand"/>
    <property type="match status" value="1"/>
</dbReference>
<dbReference type="Pfam" id="PF13499">
    <property type="entry name" value="EF-hand_7"/>
    <property type="match status" value="1"/>
</dbReference>
<dbReference type="GO" id="GO:0005509">
    <property type="term" value="F:calcium ion binding"/>
    <property type="evidence" value="ECO:0007669"/>
    <property type="project" value="InterPro"/>
</dbReference>
<dbReference type="SMART" id="SM00054">
    <property type="entry name" value="EFh"/>
    <property type="match status" value="3"/>
</dbReference>
<organism evidence="5 6">
    <name type="scientific">Anguilla anguilla</name>
    <name type="common">European freshwater eel</name>
    <name type="synonym">Muraena anguilla</name>
    <dbReference type="NCBI Taxonomy" id="7936"/>
    <lineage>
        <taxon>Eukaryota</taxon>
        <taxon>Metazoa</taxon>
        <taxon>Chordata</taxon>
        <taxon>Craniata</taxon>
        <taxon>Vertebrata</taxon>
        <taxon>Euteleostomi</taxon>
        <taxon>Actinopterygii</taxon>
        <taxon>Neopterygii</taxon>
        <taxon>Teleostei</taxon>
        <taxon>Anguilliformes</taxon>
        <taxon>Anguillidae</taxon>
        <taxon>Anguilla</taxon>
    </lineage>
</organism>
<feature type="domain" description="EF-hand" evidence="4">
    <location>
        <begin position="18"/>
        <end position="53"/>
    </location>
</feature>
<dbReference type="EMBL" id="JAFIRN010000001">
    <property type="protein sequence ID" value="KAG5857765.1"/>
    <property type="molecule type" value="Genomic_DNA"/>
</dbReference>
<dbReference type="AlphaFoldDB" id="A0A9D3MZX1"/>
<keyword evidence="3" id="KW-0106">Calcium</keyword>
<dbReference type="InterPro" id="IPR002048">
    <property type="entry name" value="EF_hand_dom"/>
</dbReference>
<keyword evidence="2" id="KW-0677">Repeat</keyword>
<feature type="domain" description="EF-hand" evidence="4">
    <location>
        <begin position="92"/>
        <end position="127"/>
    </location>
</feature>
<dbReference type="PROSITE" id="PS50222">
    <property type="entry name" value="EF_HAND_2"/>
    <property type="match status" value="3"/>
</dbReference>
<comment type="caution">
    <text evidence="5">The sequence shown here is derived from an EMBL/GenBank/DDBJ whole genome shotgun (WGS) entry which is preliminary data.</text>
</comment>
<gene>
    <name evidence="5" type="ORF">ANANG_G00022840</name>
</gene>
<dbReference type="Gene3D" id="1.10.238.10">
    <property type="entry name" value="EF-hand"/>
    <property type="match status" value="1"/>
</dbReference>
<keyword evidence="6" id="KW-1185">Reference proteome</keyword>
<sequence length="164" mass="19184">MFSYTRQFTRQEREITESDKKMIARVFEKCDEDKKGYLSREDVKMAVVMLFGYKPSKSETNFFMEHALQGNLPGVPLDLLISLMGKKLAVADQYDRTRHIFNAFDVHCRGYLTMEDFQKAFIRVAPHLPQRTAQEAFREVDRDSDGHVSFKDFEHAISYGRDNL</sequence>
<dbReference type="PANTHER" id="PTHR23049">
    <property type="entry name" value="MYOSIN REGULATORY LIGHT CHAIN 2"/>
    <property type="match status" value="1"/>
</dbReference>
<evidence type="ECO:0000256" key="2">
    <source>
        <dbReference type="ARBA" id="ARBA00022737"/>
    </source>
</evidence>
<reference evidence="5" key="1">
    <citation type="submission" date="2021-01" db="EMBL/GenBank/DDBJ databases">
        <title>A chromosome-scale assembly of European eel, Anguilla anguilla.</title>
        <authorList>
            <person name="Henkel C."/>
            <person name="Jong-Raadsen S.A."/>
            <person name="Dufour S."/>
            <person name="Weltzien F.-A."/>
            <person name="Palstra A.P."/>
            <person name="Pelster B."/>
            <person name="Spaink H.P."/>
            <person name="Van Den Thillart G.E."/>
            <person name="Jansen H."/>
            <person name="Zahm M."/>
            <person name="Klopp C."/>
            <person name="Cedric C."/>
            <person name="Louis A."/>
            <person name="Berthelot C."/>
            <person name="Parey E."/>
            <person name="Roest Crollius H."/>
            <person name="Montfort J."/>
            <person name="Robinson-Rechavi M."/>
            <person name="Bucao C."/>
            <person name="Bouchez O."/>
            <person name="Gislard M."/>
            <person name="Lluch J."/>
            <person name="Milhes M."/>
            <person name="Lampietro C."/>
            <person name="Lopez Roques C."/>
            <person name="Donnadieu C."/>
            <person name="Braasch I."/>
            <person name="Desvignes T."/>
            <person name="Postlethwait J."/>
            <person name="Bobe J."/>
            <person name="Guiguen Y."/>
            <person name="Dirks R."/>
        </authorList>
    </citation>
    <scope>NUCLEOTIDE SEQUENCE</scope>
    <source>
        <strain evidence="5">Tag_6206</strain>
        <tissue evidence="5">Liver</tissue>
    </source>
</reference>
<dbReference type="CDD" id="cd00051">
    <property type="entry name" value="EFh"/>
    <property type="match status" value="1"/>
</dbReference>
<evidence type="ECO:0000256" key="3">
    <source>
        <dbReference type="ARBA" id="ARBA00022837"/>
    </source>
</evidence>
<dbReference type="PROSITE" id="PS00018">
    <property type="entry name" value="EF_HAND_1"/>
    <property type="match status" value="1"/>
</dbReference>
<evidence type="ECO:0000313" key="6">
    <source>
        <dbReference type="Proteomes" id="UP001044222"/>
    </source>
</evidence>
<accession>A0A9D3MZX1</accession>
<evidence type="ECO:0000256" key="1">
    <source>
        <dbReference type="ARBA" id="ARBA00022723"/>
    </source>
</evidence>
<dbReference type="InterPro" id="IPR018247">
    <property type="entry name" value="EF_Hand_1_Ca_BS"/>
</dbReference>
<proteinExistence type="predicted"/>
<evidence type="ECO:0000259" key="4">
    <source>
        <dbReference type="PROSITE" id="PS50222"/>
    </source>
</evidence>
<dbReference type="Proteomes" id="UP001044222">
    <property type="component" value="Unassembled WGS sequence"/>
</dbReference>
<dbReference type="InterPro" id="IPR011992">
    <property type="entry name" value="EF-hand-dom_pair"/>
</dbReference>
<evidence type="ECO:0000313" key="5">
    <source>
        <dbReference type="EMBL" id="KAG5857765.1"/>
    </source>
</evidence>
<keyword evidence="1" id="KW-0479">Metal-binding</keyword>
<protein>
    <recommendedName>
        <fullName evidence="4">EF-hand domain-containing protein</fullName>
    </recommendedName>
</protein>